<dbReference type="InterPro" id="IPR005545">
    <property type="entry name" value="YCII"/>
</dbReference>
<sequence length="95" mass="10836">MFIVSLTYISEMSEVDKHLEAHIQYLNKYYELGIFIASGRKVPRTGGIILAQAESRSELETILNNDPFKINNLANYELTEFVPSKTIPELAFLIN</sequence>
<evidence type="ECO:0000313" key="3">
    <source>
        <dbReference type="EMBL" id="PSX11355.1"/>
    </source>
</evidence>
<dbReference type="SUPFAM" id="SSF54909">
    <property type="entry name" value="Dimeric alpha+beta barrel"/>
    <property type="match status" value="1"/>
</dbReference>
<dbReference type="Proteomes" id="UP000240989">
    <property type="component" value="Unassembled WGS sequence"/>
</dbReference>
<dbReference type="PANTHER" id="PTHR37828">
    <property type="entry name" value="GSR2449 PROTEIN"/>
    <property type="match status" value="1"/>
</dbReference>
<dbReference type="Pfam" id="PF03795">
    <property type="entry name" value="YCII"/>
    <property type="match status" value="1"/>
</dbReference>
<dbReference type="EMBL" id="PYOU01000004">
    <property type="protein sequence ID" value="PSX11355.1"/>
    <property type="molecule type" value="Genomic_DNA"/>
</dbReference>
<reference evidence="3 4" key="1">
    <citation type="submission" date="2018-01" db="EMBL/GenBank/DDBJ databases">
        <title>Whole genome sequencing of Histamine producing bacteria.</title>
        <authorList>
            <person name="Butler K."/>
        </authorList>
    </citation>
    <scope>NUCLEOTIDE SEQUENCE [LARGE SCALE GENOMIC DNA]</scope>
    <source>
        <strain evidence="3 4">A6-1</strain>
    </source>
</reference>
<comment type="caution">
    <text evidence="3">The sequence shown here is derived from an EMBL/GenBank/DDBJ whole genome shotgun (WGS) entry which is preliminary data.</text>
</comment>
<comment type="similarity">
    <text evidence="1">Belongs to the YciI family.</text>
</comment>
<organism evidence="3 4">
    <name type="scientific">Photobacterium angustum</name>
    <dbReference type="NCBI Taxonomy" id="661"/>
    <lineage>
        <taxon>Bacteria</taxon>
        <taxon>Pseudomonadati</taxon>
        <taxon>Pseudomonadota</taxon>
        <taxon>Gammaproteobacteria</taxon>
        <taxon>Vibrionales</taxon>
        <taxon>Vibrionaceae</taxon>
        <taxon>Photobacterium</taxon>
    </lineage>
</organism>
<dbReference type="Gene3D" id="3.30.70.1060">
    <property type="entry name" value="Dimeric alpha+beta barrel"/>
    <property type="match status" value="1"/>
</dbReference>
<proteinExistence type="inferred from homology"/>
<gene>
    <name evidence="3" type="ORF">C0W27_06465</name>
</gene>
<protein>
    <submittedName>
        <fullName evidence="3">GTP cyclohydrolase</fullName>
    </submittedName>
</protein>
<name>A0ABX5H648_PHOAN</name>
<evidence type="ECO:0000259" key="2">
    <source>
        <dbReference type="Pfam" id="PF03795"/>
    </source>
</evidence>
<feature type="domain" description="YCII-related" evidence="2">
    <location>
        <begin position="1"/>
        <end position="81"/>
    </location>
</feature>
<accession>A0ABX5H648</accession>
<evidence type="ECO:0000256" key="1">
    <source>
        <dbReference type="ARBA" id="ARBA00007689"/>
    </source>
</evidence>
<dbReference type="InterPro" id="IPR011008">
    <property type="entry name" value="Dimeric_a/b-barrel"/>
</dbReference>
<dbReference type="RefSeq" id="WP_045151735.1">
    <property type="nucleotide sequence ID" value="NZ_JZSW01000002.1"/>
</dbReference>
<evidence type="ECO:0000313" key="4">
    <source>
        <dbReference type="Proteomes" id="UP000240989"/>
    </source>
</evidence>
<dbReference type="PANTHER" id="PTHR37828:SF1">
    <property type="entry name" value="YCII-RELATED DOMAIN-CONTAINING PROTEIN"/>
    <property type="match status" value="1"/>
</dbReference>
<keyword evidence="4" id="KW-1185">Reference proteome</keyword>